<accession>A0A806KHV9</accession>
<dbReference type="Pfam" id="PF00266">
    <property type="entry name" value="Aminotran_5"/>
    <property type="match status" value="1"/>
</dbReference>
<proteinExistence type="predicted"/>
<sequence length="375" mass="40902">MNSKDTGVIRHYFDWAASSYGNPSSLHSEGRQAKQTLENARERCACVLNVPPENLYFTSGGTESNSIALFSNLAKKSNGRVIASLAEHSSVREGLETLDKMGKFTGSIAVDSCGRVTSDLLSKSLEKYGDVRFVCCMAVNNETGAISDIPSLKEVLREKNGAPIHLHCDLVQATGKIPVDIPLWEIDSASISAHKLGGPRGIGLLYFRRKPEIFFTGGGQENGVRGGTENTEGAVLFADCLEKHARNDIVSNEYAKARKRWNKLIDAFNQMERAVIIPGEREKQEARDGFSPYIIQVAFRGIPGEVMARALDDLGFAVSTGSACASSSPERPVLVAMGVEEKLRIEGIRISQGYDTTDEEIDLLLQAISEVLKFL</sequence>
<dbReference type="InterPro" id="IPR015424">
    <property type="entry name" value="PyrdxlP-dep_Trfase"/>
</dbReference>
<feature type="domain" description="Aminotransferase class V" evidence="3">
    <location>
        <begin position="7"/>
        <end position="364"/>
    </location>
</feature>
<dbReference type="EMBL" id="JQ844191">
    <property type="protein sequence ID" value="AGS52390.1"/>
    <property type="molecule type" value="Genomic_DNA"/>
</dbReference>
<name>A0A806KHV9_9BACT</name>
<dbReference type="Gene3D" id="3.90.1150.10">
    <property type="entry name" value="Aspartate Aminotransferase, domain 1"/>
    <property type="match status" value="1"/>
</dbReference>
<comment type="cofactor">
    <cofactor evidence="1">
        <name>pyridoxal 5'-phosphate</name>
        <dbReference type="ChEBI" id="CHEBI:597326"/>
    </cofactor>
</comment>
<evidence type="ECO:0000259" key="3">
    <source>
        <dbReference type="Pfam" id="PF00266"/>
    </source>
</evidence>
<dbReference type="InterPro" id="IPR015422">
    <property type="entry name" value="PyrdxlP-dep_Trfase_small"/>
</dbReference>
<dbReference type="Gene3D" id="3.40.640.10">
    <property type="entry name" value="Type I PLP-dependent aspartate aminotransferase-like (Major domain)"/>
    <property type="match status" value="1"/>
</dbReference>
<dbReference type="EC" id="2.8.1.7" evidence="4"/>
<dbReference type="Gene3D" id="1.10.260.50">
    <property type="match status" value="1"/>
</dbReference>
<evidence type="ECO:0000256" key="2">
    <source>
        <dbReference type="ARBA" id="ARBA00022898"/>
    </source>
</evidence>
<evidence type="ECO:0000313" key="4">
    <source>
        <dbReference type="EMBL" id="AGS52390.1"/>
    </source>
</evidence>
<reference evidence="4" key="1">
    <citation type="submission" date="2012-03" db="EMBL/GenBank/DDBJ databases">
        <title>Functional metagenomics reveals considerable lignocellulase gene clusters in the gut microbiome of a wood-feeding higher termite.</title>
        <authorList>
            <person name="Liu N."/>
        </authorList>
    </citation>
    <scope>NUCLEOTIDE SEQUENCE</scope>
</reference>
<keyword evidence="4" id="KW-0808">Transferase</keyword>
<dbReference type="GO" id="GO:0031071">
    <property type="term" value="F:cysteine desulfurase activity"/>
    <property type="evidence" value="ECO:0007669"/>
    <property type="project" value="UniProtKB-EC"/>
</dbReference>
<dbReference type="SUPFAM" id="SSF53383">
    <property type="entry name" value="PLP-dependent transferases"/>
    <property type="match status" value="1"/>
</dbReference>
<organism evidence="4">
    <name type="scientific">uncultured bacterium contig00077</name>
    <dbReference type="NCBI Taxonomy" id="1181555"/>
    <lineage>
        <taxon>Bacteria</taxon>
        <taxon>environmental samples</taxon>
    </lineage>
</organism>
<protein>
    <submittedName>
        <fullName evidence="4">Cysteine desulfurase</fullName>
        <ecNumber evidence="4">2.8.1.7</ecNumber>
    </submittedName>
</protein>
<dbReference type="PANTHER" id="PTHR11601">
    <property type="entry name" value="CYSTEINE DESULFURYLASE FAMILY MEMBER"/>
    <property type="match status" value="1"/>
</dbReference>
<dbReference type="InterPro" id="IPR016454">
    <property type="entry name" value="Cysteine_dSase"/>
</dbReference>
<dbReference type="PANTHER" id="PTHR11601:SF50">
    <property type="entry name" value="CYSTEINE DESULFURASE ISCS 2-RELATED"/>
    <property type="match status" value="1"/>
</dbReference>
<evidence type="ECO:0000256" key="1">
    <source>
        <dbReference type="ARBA" id="ARBA00001933"/>
    </source>
</evidence>
<dbReference type="InterPro" id="IPR015421">
    <property type="entry name" value="PyrdxlP-dep_Trfase_major"/>
</dbReference>
<dbReference type="InterPro" id="IPR000192">
    <property type="entry name" value="Aminotrans_V_dom"/>
</dbReference>
<dbReference type="PIRSF" id="PIRSF005572">
    <property type="entry name" value="NifS"/>
    <property type="match status" value="1"/>
</dbReference>
<keyword evidence="2" id="KW-0663">Pyridoxal phosphate</keyword>
<dbReference type="AlphaFoldDB" id="A0A806KHV9"/>